<organism evidence="1 2">
    <name type="scientific">Marisediminitalea aggregata</name>
    <dbReference type="NCBI Taxonomy" id="634436"/>
    <lineage>
        <taxon>Bacteria</taxon>
        <taxon>Pseudomonadati</taxon>
        <taxon>Pseudomonadota</taxon>
        <taxon>Gammaproteobacteria</taxon>
        <taxon>Alteromonadales</taxon>
        <taxon>Alteromonadaceae</taxon>
        <taxon>Marisediminitalea</taxon>
    </lineage>
</organism>
<accession>A0A1M5EDP4</accession>
<protein>
    <submittedName>
        <fullName evidence="1">Uncharacterized protein</fullName>
    </submittedName>
</protein>
<dbReference type="Proteomes" id="UP000184520">
    <property type="component" value="Unassembled WGS sequence"/>
</dbReference>
<dbReference type="STRING" id="634436.SAMN05216361_0357"/>
<keyword evidence="2" id="KW-1185">Reference proteome</keyword>
<dbReference type="AlphaFoldDB" id="A0A1M5EDP4"/>
<evidence type="ECO:0000313" key="2">
    <source>
        <dbReference type="Proteomes" id="UP000184520"/>
    </source>
</evidence>
<proteinExistence type="predicted"/>
<reference evidence="2" key="1">
    <citation type="submission" date="2016-11" db="EMBL/GenBank/DDBJ databases">
        <authorList>
            <person name="Varghese N."/>
            <person name="Submissions S."/>
        </authorList>
    </citation>
    <scope>NUCLEOTIDE SEQUENCE [LARGE SCALE GENOMIC DNA]</scope>
    <source>
        <strain evidence="2">CGMCC 1.8995</strain>
    </source>
</reference>
<dbReference type="EMBL" id="FQWD01000001">
    <property type="protein sequence ID" value="SHF77348.1"/>
    <property type="molecule type" value="Genomic_DNA"/>
</dbReference>
<dbReference type="OrthoDB" id="5770319at2"/>
<gene>
    <name evidence="1" type="ORF">SAMN05216361_0357</name>
</gene>
<evidence type="ECO:0000313" key="1">
    <source>
        <dbReference type="EMBL" id="SHF77348.1"/>
    </source>
</evidence>
<sequence>MILRCLSRKIVSIVWLSFFVNGIALAEVPEQCVQAPQRTSMCPHTLFRIAKAPVPGLNIPKNGMVCLCLSDLTDLPAVDQPKAFEAMATHLQMPVTDLFVLLEIPVPDWAKQ</sequence>
<dbReference type="RefSeq" id="WP_139241465.1">
    <property type="nucleotide sequence ID" value="NZ_FQWD01000001.1"/>
</dbReference>
<name>A0A1M5EDP4_9ALTE</name>